<feature type="domain" description="DUF8018" evidence="2">
    <location>
        <begin position="70"/>
        <end position="171"/>
    </location>
</feature>
<evidence type="ECO:0000313" key="4">
    <source>
        <dbReference type="Proteomes" id="UP000516437"/>
    </source>
</evidence>
<dbReference type="InterPro" id="IPR052694">
    <property type="entry name" value="Mt_uS3-like"/>
</dbReference>
<sequence>MAPSGGSGATWKEDTREIDVLLESFSETEDTGSSVNQPVAPPVPPANQVASPGEAAGPSNPVRPFPYDDDDIIGGDSVLSIQQRLLAKKPSPSLQDYRLARLDAEDLFEIKVDIIRQMTPLDPEGDWMGRGARALDNPRTATGEESLERLYHLLDDLKQGGVESQAFSHLKGRVFRRWNDEAQNSAS</sequence>
<accession>A0A6A1V629</accession>
<gene>
    <name evidence="3" type="ORF">CJ030_MR7G000167</name>
</gene>
<dbReference type="Proteomes" id="UP000516437">
    <property type="component" value="Chromosome 7"/>
</dbReference>
<dbReference type="PANTHER" id="PTHR35289">
    <property type="entry name" value="TRANSMEMBRANE PROTEIN"/>
    <property type="match status" value="1"/>
</dbReference>
<name>A0A6A1V629_9ROSI</name>
<protein>
    <recommendedName>
        <fullName evidence="2">DUF8018 domain-containing protein</fullName>
    </recommendedName>
</protein>
<dbReference type="EMBL" id="RXIC02000025">
    <property type="protein sequence ID" value="KAB1208279.1"/>
    <property type="molecule type" value="Genomic_DNA"/>
</dbReference>
<keyword evidence="4" id="KW-1185">Reference proteome</keyword>
<dbReference type="Pfam" id="PF26057">
    <property type="entry name" value="DUF8018"/>
    <property type="match status" value="1"/>
</dbReference>
<evidence type="ECO:0000259" key="2">
    <source>
        <dbReference type="Pfam" id="PF26057"/>
    </source>
</evidence>
<dbReference type="AlphaFoldDB" id="A0A6A1V629"/>
<feature type="region of interest" description="Disordered" evidence="1">
    <location>
        <begin position="24"/>
        <end position="69"/>
    </location>
</feature>
<proteinExistence type="predicted"/>
<comment type="caution">
    <text evidence="3">The sequence shown here is derived from an EMBL/GenBank/DDBJ whole genome shotgun (WGS) entry which is preliminary data.</text>
</comment>
<organism evidence="3 4">
    <name type="scientific">Morella rubra</name>
    <name type="common">Chinese bayberry</name>
    <dbReference type="NCBI Taxonomy" id="262757"/>
    <lineage>
        <taxon>Eukaryota</taxon>
        <taxon>Viridiplantae</taxon>
        <taxon>Streptophyta</taxon>
        <taxon>Embryophyta</taxon>
        <taxon>Tracheophyta</taxon>
        <taxon>Spermatophyta</taxon>
        <taxon>Magnoliopsida</taxon>
        <taxon>eudicotyledons</taxon>
        <taxon>Gunneridae</taxon>
        <taxon>Pentapetalae</taxon>
        <taxon>rosids</taxon>
        <taxon>fabids</taxon>
        <taxon>Fagales</taxon>
        <taxon>Myricaceae</taxon>
        <taxon>Morella</taxon>
    </lineage>
</organism>
<reference evidence="3 4" key="1">
    <citation type="journal article" date="2019" name="Plant Biotechnol. J.">
        <title>The red bayberry genome and genetic basis of sex determination.</title>
        <authorList>
            <person name="Jia H.M."/>
            <person name="Jia H.J."/>
            <person name="Cai Q.L."/>
            <person name="Wang Y."/>
            <person name="Zhao H.B."/>
            <person name="Yang W.F."/>
            <person name="Wang G.Y."/>
            <person name="Li Y.H."/>
            <person name="Zhan D.L."/>
            <person name="Shen Y.T."/>
            <person name="Niu Q.F."/>
            <person name="Chang L."/>
            <person name="Qiu J."/>
            <person name="Zhao L."/>
            <person name="Xie H.B."/>
            <person name="Fu W.Y."/>
            <person name="Jin J."/>
            <person name="Li X.W."/>
            <person name="Jiao Y."/>
            <person name="Zhou C.C."/>
            <person name="Tu T."/>
            <person name="Chai C.Y."/>
            <person name="Gao J.L."/>
            <person name="Fan L.J."/>
            <person name="van de Weg E."/>
            <person name="Wang J.Y."/>
            <person name="Gao Z.S."/>
        </authorList>
    </citation>
    <scope>NUCLEOTIDE SEQUENCE [LARGE SCALE GENOMIC DNA]</scope>
    <source>
        <tissue evidence="3">Leaves</tissue>
    </source>
</reference>
<dbReference type="InterPro" id="IPR058331">
    <property type="entry name" value="DUF8018"/>
</dbReference>
<dbReference type="PANTHER" id="PTHR35289:SF1">
    <property type="entry name" value="ATP SYNTHASE 9 MITOCHONDRIAL-RELATED"/>
    <property type="match status" value="1"/>
</dbReference>
<evidence type="ECO:0000313" key="3">
    <source>
        <dbReference type="EMBL" id="KAB1208279.1"/>
    </source>
</evidence>
<evidence type="ECO:0000256" key="1">
    <source>
        <dbReference type="SAM" id="MobiDB-lite"/>
    </source>
</evidence>
<dbReference type="OrthoDB" id="1674685at2759"/>